<dbReference type="PANTHER" id="PTHR40841:SF2">
    <property type="entry name" value="SIDEROPHORE-DEGRADING ESTERASE (EUROFUNG)"/>
    <property type="match status" value="1"/>
</dbReference>
<dbReference type="EMBL" id="JABBFO010000009">
    <property type="protein sequence ID" value="MBT0727809.1"/>
    <property type="molecule type" value="Genomic_DNA"/>
</dbReference>
<proteinExistence type="inferred from homology"/>
<comment type="similarity">
    <text evidence="1">Belongs to the esterase D family.</text>
</comment>
<gene>
    <name evidence="4" type="ORF">HGT73_10580</name>
</gene>
<dbReference type="Pfam" id="PF00756">
    <property type="entry name" value="Esterase"/>
    <property type="match status" value="1"/>
</dbReference>
<evidence type="ECO:0000313" key="4">
    <source>
        <dbReference type="EMBL" id="MBT0727809.1"/>
    </source>
</evidence>
<keyword evidence="3" id="KW-0732">Signal</keyword>
<dbReference type="GO" id="GO:0016787">
    <property type="term" value="F:hydrolase activity"/>
    <property type="evidence" value="ECO:0007669"/>
    <property type="project" value="UniProtKB-KW"/>
</dbReference>
<dbReference type="RefSeq" id="WP_214214623.1">
    <property type="nucleotide sequence ID" value="NZ_JABBFO010000009.1"/>
</dbReference>
<evidence type="ECO:0000256" key="3">
    <source>
        <dbReference type="SAM" id="SignalP"/>
    </source>
</evidence>
<protein>
    <submittedName>
        <fullName evidence="4">Alpha/beta hydrolase</fullName>
    </submittedName>
</protein>
<dbReference type="Gene3D" id="3.40.50.1820">
    <property type="entry name" value="alpha/beta hydrolase"/>
    <property type="match status" value="1"/>
</dbReference>
<keyword evidence="5" id="KW-1185">Reference proteome</keyword>
<dbReference type="InterPro" id="IPR029058">
    <property type="entry name" value="AB_hydrolase_fold"/>
</dbReference>
<name>A0ABS5T634_9GAMM</name>
<evidence type="ECO:0000256" key="2">
    <source>
        <dbReference type="ARBA" id="ARBA00022801"/>
    </source>
</evidence>
<feature type="chain" id="PRO_5045678540" evidence="3">
    <location>
        <begin position="24"/>
        <end position="284"/>
    </location>
</feature>
<sequence>MLGLFKKSVVIALFVLSSPSVFSRPNMAPLGPSIADSGSHYYRFRSYQIASVDKQRHYKVWVAVPKKSAPQQGYPILYMLDGNSSLNRLGESPLQAMSEKHPAVLVFVGYDTPLPFDLAARAFDYTPPLNDPQTQNHMLGRGRVGGGSSIFRSLLEKEIIPLSEASLPINPAQRSLWGHSYGGLFVLDTYLHSHQFRHYFAASPSLDQGYQWLLNDIVGQTANPASLTIMLGQTSNRSPTIDIRQQKAKWAQQRLAISIVNYPGLSHGAMFGASLQDTLKAVSQ</sequence>
<dbReference type="SUPFAM" id="SSF53474">
    <property type="entry name" value="alpha/beta-Hydrolases"/>
    <property type="match status" value="1"/>
</dbReference>
<evidence type="ECO:0000256" key="1">
    <source>
        <dbReference type="ARBA" id="ARBA00005622"/>
    </source>
</evidence>
<dbReference type="PANTHER" id="PTHR40841">
    <property type="entry name" value="SIDEROPHORE TRIACETYLFUSARININE C ESTERASE"/>
    <property type="match status" value="1"/>
</dbReference>
<dbReference type="Proteomes" id="UP000786875">
    <property type="component" value="Unassembled WGS sequence"/>
</dbReference>
<feature type="signal peptide" evidence="3">
    <location>
        <begin position="1"/>
        <end position="23"/>
    </location>
</feature>
<evidence type="ECO:0000313" key="5">
    <source>
        <dbReference type="Proteomes" id="UP000786875"/>
    </source>
</evidence>
<comment type="caution">
    <text evidence="4">The sequence shown here is derived from an EMBL/GenBank/DDBJ whole genome shotgun (WGS) entry which is preliminary data.</text>
</comment>
<keyword evidence="2 4" id="KW-0378">Hydrolase</keyword>
<organism evidence="4 5">
    <name type="scientific">Rosenbergiella australiborealis</name>
    <dbReference type="NCBI Taxonomy" id="1544696"/>
    <lineage>
        <taxon>Bacteria</taxon>
        <taxon>Pseudomonadati</taxon>
        <taxon>Pseudomonadota</taxon>
        <taxon>Gammaproteobacteria</taxon>
        <taxon>Enterobacterales</taxon>
        <taxon>Erwiniaceae</taxon>
        <taxon>Rosenbergiella</taxon>
    </lineage>
</organism>
<accession>A0ABS5T634</accession>
<dbReference type="InterPro" id="IPR052558">
    <property type="entry name" value="Siderophore_Hydrolase_D"/>
</dbReference>
<reference evidence="4 5" key="1">
    <citation type="submission" date="2020-04" db="EMBL/GenBank/DDBJ databases">
        <title>Genome sequencing of Rosenbergiella species.</title>
        <authorList>
            <person name="Alvarez-Perez S."/>
            <person name="Lievens B."/>
        </authorList>
    </citation>
    <scope>NUCLEOTIDE SEQUENCE [LARGE SCALE GENOMIC DNA]</scope>
    <source>
        <strain evidence="4 5">CdVSA20.1</strain>
    </source>
</reference>
<dbReference type="InterPro" id="IPR000801">
    <property type="entry name" value="Esterase-like"/>
</dbReference>